<dbReference type="KEGG" id="tva:4767963"/>
<accession>A2EB87</accession>
<protein>
    <recommendedName>
        <fullName evidence="4">Growth arrest-specific protein 8 domain-containing protein</fullName>
    </recommendedName>
</protein>
<name>A2EB87_TRIV3</name>
<evidence type="ECO:0008006" key="4">
    <source>
        <dbReference type="Google" id="ProtNLM"/>
    </source>
</evidence>
<reference evidence="2" key="1">
    <citation type="submission" date="2006-10" db="EMBL/GenBank/DDBJ databases">
        <authorList>
            <person name="Amadeo P."/>
            <person name="Zhao Q."/>
            <person name="Wortman J."/>
            <person name="Fraser-Liggett C."/>
            <person name="Carlton J."/>
        </authorList>
    </citation>
    <scope>NUCLEOTIDE SEQUENCE</scope>
    <source>
        <strain evidence="2">G3</strain>
    </source>
</reference>
<sequence>MAEDPYIKLQNLRDENANLSRVVEELREHKAAKENLEHKKEVKIEDVSITKAKMEYERLLNEVPQIRADYSKMMADKLKLSQDIENLNVKYNKELVPTYKTESELTLKYYSSIVTKLEELQVDGLDELKKLISAVQIMRDAVGGLQDEYDKINQFIQINENHPPLEINPIQVASEQVKDTPLTPGSYRRHVSFKK</sequence>
<dbReference type="RefSeq" id="XP_001322255.1">
    <property type="nucleotide sequence ID" value="XM_001322220.1"/>
</dbReference>
<evidence type="ECO:0000313" key="2">
    <source>
        <dbReference type="EMBL" id="EAY10032.1"/>
    </source>
</evidence>
<dbReference type="EMBL" id="DS113345">
    <property type="protein sequence ID" value="EAY10032.1"/>
    <property type="molecule type" value="Genomic_DNA"/>
</dbReference>
<dbReference type="Proteomes" id="UP000001542">
    <property type="component" value="Unassembled WGS sequence"/>
</dbReference>
<evidence type="ECO:0000313" key="3">
    <source>
        <dbReference type="Proteomes" id="UP000001542"/>
    </source>
</evidence>
<keyword evidence="3" id="KW-1185">Reference proteome</keyword>
<proteinExistence type="predicted"/>
<organism evidence="2 3">
    <name type="scientific">Trichomonas vaginalis (strain ATCC PRA-98 / G3)</name>
    <dbReference type="NCBI Taxonomy" id="412133"/>
    <lineage>
        <taxon>Eukaryota</taxon>
        <taxon>Metamonada</taxon>
        <taxon>Parabasalia</taxon>
        <taxon>Trichomonadida</taxon>
        <taxon>Trichomonadidae</taxon>
        <taxon>Trichomonas</taxon>
    </lineage>
</organism>
<reference evidence="2" key="2">
    <citation type="journal article" date="2007" name="Science">
        <title>Draft genome sequence of the sexually transmitted pathogen Trichomonas vaginalis.</title>
        <authorList>
            <person name="Carlton J.M."/>
            <person name="Hirt R.P."/>
            <person name="Silva J.C."/>
            <person name="Delcher A.L."/>
            <person name="Schatz M."/>
            <person name="Zhao Q."/>
            <person name="Wortman J.R."/>
            <person name="Bidwell S.L."/>
            <person name="Alsmark U.C.M."/>
            <person name="Besteiro S."/>
            <person name="Sicheritz-Ponten T."/>
            <person name="Noel C.J."/>
            <person name="Dacks J.B."/>
            <person name="Foster P.G."/>
            <person name="Simillion C."/>
            <person name="Van de Peer Y."/>
            <person name="Miranda-Saavedra D."/>
            <person name="Barton G.J."/>
            <person name="Westrop G.D."/>
            <person name="Mueller S."/>
            <person name="Dessi D."/>
            <person name="Fiori P.L."/>
            <person name="Ren Q."/>
            <person name="Paulsen I."/>
            <person name="Zhang H."/>
            <person name="Bastida-Corcuera F.D."/>
            <person name="Simoes-Barbosa A."/>
            <person name="Brown M.T."/>
            <person name="Hayes R.D."/>
            <person name="Mukherjee M."/>
            <person name="Okumura C.Y."/>
            <person name="Schneider R."/>
            <person name="Smith A.J."/>
            <person name="Vanacova S."/>
            <person name="Villalvazo M."/>
            <person name="Haas B.J."/>
            <person name="Pertea M."/>
            <person name="Feldblyum T.V."/>
            <person name="Utterback T.R."/>
            <person name="Shu C.L."/>
            <person name="Osoegawa K."/>
            <person name="de Jong P.J."/>
            <person name="Hrdy I."/>
            <person name="Horvathova L."/>
            <person name="Zubacova Z."/>
            <person name="Dolezal P."/>
            <person name="Malik S.B."/>
            <person name="Logsdon J.M. Jr."/>
            <person name="Henze K."/>
            <person name="Gupta A."/>
            <person name="Wang C.C."/>
            <person name="Dunne R.L."/>
            <person name="Upcroft J.A."/>
            <person name="Upcroft P."/>
            <person name="White O."/>
            <person name="Salzberg S.L."/>
            <person name="Tang P."/>
            <person name="Chiu C.-H."/>
            <person name="Lee Y.-S."/>
            <person name="Embley T.M."/>
            <person name="Coombs G.H."/>
            <person name="Mottram J.C."/>
            <person name="Tachezy J."/>
            <person name="Fraser-Liggett C.M."/>
            <person name="Johnson P.J."/>
        </authorList>
    </citation>
    <scope>NUCLEOTIDE SEQUENCE [LARGE SCALE GENOMIC DNA]</scope>
    <source>
        <strain evidence="2">G3</strain>
    </source>
</reference>
<keyword evidence="1" id="KW-0175">Coiled coil</keyword>
<dbReference type="VEuPathDB" id="TrichDB:TVAG_329190"/>
<dbReference type="VEuPathDB" id="TrichDB:TVAGG3_0309880"/>
<dbReference type="InParanoid" id="A2EB87"/>
<feature type="coiled-coil region" evidence="1">
    <location>
        <begin position="9"/>
        <end position="69"/>
    </location>
</feature>
<evidence type="ECO:0000256" key="1">
    <source>
        <dbReference type="SAM" id="Coils"/>
    </source>
</evidence>
<dbReference type="AlphaFoldDB" id="A2EB87"/>
<dbReference type="SMR" id="A2EB87"/>
<gene>
    <name evidence="2" type="ORF">TVAG_329190</name>
</gene>